<evidence type="ECO:0000256" key="10">
    <source>
        <dbReference type="ARBA" id="ARBA00029447"/>
    </source>
</evidence>
<dbReference type="AlphaFoldDB" id="A0A975DI53"/>
<dbReference type="CDD" id="cd12912">
    <property type="entry name" value="PDC2_MCP_like"/>
    <property type="match status" value="1"/>
</dbReference>
<name>A0A975DI53_9GAMM</name>
<dbReference type="PANTHER" id="PTHR32089">
    <property type="entry name" value="METHYL-ACCEPTING CHEMOTAXIS PROTEIN MCPB"/>
    <property type="match status" value="1"/>
</dbReference>
<dbReference type="InterPro" id="IPR003660">
    <property type="entry name" value="HAMP_dom"/>
</dbReference>
<dbReference type="GO" id="GO:0043200">
    <property type="term" value="P:response to amino acid"/>
    <property type="evidence" value="ECO:0007669"/>
    <property type="project" value="UniProtKB-ARBA"/>
</dbReference>
<evidence type="ECO:0000256" key="7">
    <source>
        <dbReference type="ARBA" id="ARBA00022989"/>
    </source>
</evidence>
<dbReference type="SMART" id="SM00304">
    <property type="entry name" value="HAMP"/>
    <property type="match status" value="1"/>
</dbReference>
<evidence type="ECO:0000259" key="14">
    <source>
        <dbReference type="PROSITE" id="PS50192"/>
    </source>
</evidence>
<evidence type="ECO:0000259" key="13">
    <source>
        <dbReference type="PROSITE" id="PS50111"/>
    </source>
</evidence>
<evidence type="ECO:0000256" key="8">
    <source>
        <dbReference type="ARBA" id="ARBA00023136"/>
    </source>
</evidence>
<feature type="domain" description="HAMP" evidence="15">
    <location>
        <begin position="291"/>
        <end position="345"/>
    </location>
</feature>
<keyword evidence="9 11" id="KW-0807">Transducer</keyword>
<evidence type="ECO:0000256" key="5">
    <source>
        <dbReference type="ARBA" id="ARBA00022519"/>
    </source>
</evidence>
<evidence type="ECO:0000256" key="6">
    <source>
        <dbReference type="ARBA" id="ARBA00022692"/>
    </source>
</evidence>
<dbReference type="InterPro" id="IPR004090">
    <property type="entry name" value="Chemotax_Me-accpt_rcpt"/>
</dbReference>
<evidence type="ECO:0000256" key="3">
    <source>
        <dbReference type="ARBA" id="ARBA00022481"/>
    </source>
</evidence>
<evidence type="ECO:0000256" key="11">
    <source>
        <dbReference type="PROSITE-ProRule" id="PRU00284"/>
    </source>
</evidence>
<keyword evidence="2" id="KW-1003">Cell membrane</keyword>
<dbReference type="InterPro" id="IPR004089">
    <property type="entry name" value="MCPsignal_dom"/>
</dbReference>
<dbReference type="FunFam" id="1.10.287.950:FF:000001">
    <property type="entry name" value="Methyl-accepting chemotaxis sensory transducer"/>
    <property type="match status" value="1"/>
</dbReference>
<dbReference type="InterPro" id="IPR033479">
    <property type="entry name" value="dCache_1"/>
</dbReference>
<dbReference type="SUPFAM" id="SSF58104">
    <property type="entry name" value="Methyl-accepting chemotaxis protein (MCP) signaling domain"/>
    <property type="match status" value="1"/>
</dbReference>
<accession>A0A975DI53</accession>
<dbReference type="Proteomes" id="UP000664904">
    <property type="component" value="Chromosome"/>
</dbReference>
<dbReference type="KEGG" id="pxi:J5O05_00900"/>
<dbReference type="Gene3D" id="1.10.287.950">
    <property type="entry name" value="Methyl-accepting chemotaxis protein"/>
    <property type="match status" value="1"/>
</dbReference>
<comment type="similarity">
    <text evidence="10">Belongs to the methyl-accepting chemotaxis (MCP) protein family.</text>
</comment>
<protein>
    <submittedName>
        <fullName evidence="16">Methyl-accepting chemotaxis protein</fullName>
    </submittedName>
</protein>
<dbReference type="EMBL" id="CP072133">
    <property type="protein sequence ID" value="QTH71572.1"/>
    <property type="molecule type" value="Genomic_DNA"/>
</dbReference>
<keyword evidence="7 12" id="KW-1133">Transmembrane helix</keyword>
<dbReference type="GO" id="GO:0005886">
    <property type="term" value="C:plasma membrane"/>
    <property type="evidence" value="ECO:0007669"/>
    <property type="project" value="UniProtKB-SubCell"/>
</dbReference>
<dbReference type="RefSeq" id="WP_208843198.1">
    <property type="nucleotide sequence ID" value="NZ_CP072133.1"/>
</dbReference>
<evidence type="ECO:0000313" key="16">
    <source>
        <dbReference type="EMBL" id="QTH71572.1"/>
    </source>
</evidence>
<proteinExistence type="inferred from homology"/>
<keyword evidence="8 12" id="KW-0472">Membrane</keyword>
<dbReference type="PROSITE" id="PS50192">
    <property type="entry name" value="T_SNARE"/>
    <property type="match status" value="1"/>
</dbReference>
<evidence type="ECO:0000313" key="17">
    <source>
        <dbReference type="Proteomes" id="UP000664904"/>
    </source>
</evidence>
<evidence type="ECO:0000256" key="1">
    <source>
        <dbReference type="ARBA" id="ARBA00004429"/>
    </source>
</evidence>
<feature type="transmembrane region" description="Helical" evidence="12">
    <location>
        <begin position="272"/>
        <end position="294"/>
    </location>
</feature>
<evidence type="ECO:0000256" key="4">
    <source>
        <dbReference type="ARBA" id="ARBA00022500"/>
    </source>
</evidence>
<dbReference type="GO" id="GO:0016597">
    <property type="term" value="F:amino acid binding"/>
    <property type="evidence" value="ECO:0007669"/>
    <property type="project" value="UniProtKB-ARBA"/>
</dbReference>
<gene>
    <name evidence="16" type="ORF">J5O05_00900</name>
</gene>
<dbReference type="CDD" id="cd06225">
    <property type="entry name" value="HAMP"/>
    <property type="match status" value="1"/>
</dbReference>
<dbReference type="Pfam" id="PF00015">
    <property type="entry name" value="MCPsignal"/>
    <property type="match status" value="1"/>
</dbReference>
<dbReference type="InterPro" id="IPR000727">
    <property type="entry name" value="T_SNARE_dom"/>
</dbReference>
<dbReference type="PRINTS" id="PR00260">
    <property type="entry name" value="CHEMTRNSDUCR"/>
</dbReference>
<dbReference type="Pfam" id="PF00672">
    <property type="entry name" value="HAMP"/>
    <property type="match status" value="1"/>
</dbReference>
<feature type="domain" description="Methyl-accepting transducer" evidence="13">
    <location>
        <begin position="350"/>
        <end position="586"/>
    </location>
</feature>
<dbReference type="PROSITE" id="PS50885">
    <property type="entry name" value="HAMP"/>
    <property type="match status" value="1"/>
</dbReference>
<dbReference type="GO" id="GO:0004888">
    <property type="term" value="F:transmembrane signaling receptor activity"/>
    <property type="evidence" value="ECO:0007669"/>
    <property type="project" value="InterPro"/>
</dbReference>
<evidence type="ECO:0000256" key="2">
    <source>
        <dbReference type="ARBA" id="ARBA00022475"/>
    </source>
</evidence>
<keyword evidence="4" id="KW-0145">Chemotaxis</keyword>
<dbReference type="PANTHER" id="PTHR32089:SF117">
    <property type="entry name" value="METHYL ACCEPTING SENSORY TRANSDUCER WITH CACHE_1 SMALL MOLECULE BINDING DOMAIN"/>
    <property type="match status" value="1"/>
</dbReference>
<keyword evidence="6 12" id="KW-0812">Transmembrane</keyword>
<reference evidence="16" key="1">
    <citation type="submission" date="2021-03" db="EMBL/GenBank/DDBJ databases">
        <title>Complete Genome of Pseudoalteromonas xiamenensis STKMTI.2, a new potential marine bacterium producing anti-Vibrio compounds.</title>
        <authorList>
            <person name="Handayani D.P."/>
            <person name="Isnansetyo A."/>
            <person name="Istiqomah I."/>
            <person name="Jumina J."/>
        </authorList>
    </citation>
    <scope>NUCLEOTIDE SEQUENCE</scope>
    <source>
        <strain evidence="16">STKMTI.2</strain>
    </source>
</reference>
<comment type="subcellular location">
    <subcellularLocation>
        <location evidence="1">Cell inner membrane</location>
        <topology evidence="1">Multi-pass membrane protein</topology>
    </subcellularLocation>
</comment>
<dbReference type="SUPFAM" id="SSF103190">
    <property type="entry name" value="Sensory domain-like"/>
    <property type="match status" value="1"/>
</dbReference>
<dbReference type="SMART" id="SM00283">
    <property type="entry name" value="MA"/>
    <property type="match status" value="1"/>
</dbReference>
<keyword evidence="17" id="KW-1185">Reference proteome</keyword>
<organism evidence="16 17">
    <name type="scientific">Pseudoalteromonas xiamenensis</name>
    <dbReference type="NCBI Taxonomy" id="882626"/>
    <lineage>
        <taxon>Bacteria</taxon>
        <taxon>Pseudomonadati</taxon>
        <taxon>Pseudomonadota</taxon>
        <taxon>Gammaproteobacteria</taxon>
        <taxon>Alteromonadales</taxon>
        <taxon>Pseudoalteromonadaceae</taxon>
        <taxon>Pseudoalteromonas</taxon>
    </lineage>
</organism>
<keyword evidence="5" id="KW-0997">Cell inner membrane</keyword>
<evidence type="ECO:0000259" key="15">
    <source>
        <dbReference type="PROSITE" id="PS50885"/>
    </source>
</evidence>
<dbReference type="FunFam" id="3.30.450.20:FF:000048">
    <property type="entry name" value="Methyl-accepting chemotaxis protein"/>
    <property type="match status" value="1"/>
</dbReference>
<dbReference type="CDD" id="cd12913">
    <property type="entry name" value="PDC1_MCP_like"/>
    <property type="match status" value="1"/>
</dbReference>
<evidence type="ECO:0000256" key="9">
    <source>
        <dbReference type="ARBA" id="ARBA00023224"/>
    </source>
</evidence>
<feature type="domain" description="T-SNARE coiled-coil homology" evidence="14">
    <location>
        <begin position="547"/>
        <end position="599"/>
    </location>
</feature>
<dbReference type="PROSITE" id="PS50111">
    <property type="entry name" value="CHEMOTAXIS_TRANSDUC_2"/>
    <property type="match status" value="1"/>
</dbReference>
<keyword evidence="3" id="KW-0488">Methylation</keyword>
<dbReference type="GO" id="GO:0007165">
    <property type="term" value="P:signal transduction"/>
    <property type="evidence" value="ECO:0007669"/>
    <property type="project" value="UniProtKB-KW"/>
</dbReference>
<dbReference type="Pfam" id="PF02743">
    <property type="entry name" value="dCache_1"/>
    <property type="match status" value="1"/>
</dbReference>
<sequence length="622" mass="67564">MKFKHKIVLLSSIVLVIALGTLSIKQYFLLEDNLKKQVDHSVDEIIQGISNTVTAQMQGSLDLAELTTSLVANTNALEEAFPILSQPKLTSTFLLIGYGQESTGKYVASDPSWDPGPTWDPRKRPWYTDAKNANKLIVTAPYADAVTKEILVSIGVPVKKSGSFGGAIFFDVSLAKLSEMINAFRLFNAGYAFMVSNDGSIISHPDAKLNGKDMKSFLPAVSTQNGAQTIQIDGKDKILVFQSVKGMDWKIGVLLDKDIVFAAVSEMRNDSVLLTLIALAASIGILLFFVNSLLRPLEEINFAMANIAKGNADLTVRLTAPDEPEFKAMAENFNAFTERLQNLIGEIQRLGRDILKDAKQTSREARKSREAIDKQLQALDTLTNATEHLSETEKQVAATAQDAPKAIQETDATAVSGQRVVAETTNTIAHLSTQIAEAVNVVTELEVSSSGIEQILSVINGIAEQTNLLALNAAIEAARAGESGRGFAVVADEVRTLARRTQEATTEIKAMIDQLQAGAVSAVQVMKLSQQVVEKTVGKADETKVVLEQMRSAIANIVHLNVEIANMLNQQGHIVDNVNSNAADIRGISETVYRDSQTVDSTMHSQVDKIAHQEDMLEQFKV</sequence>
<dbReference type="CDD" id="cd11386">
    <property type="entry name" value="MCP_signal"/>
    <property type="match status" value="1"/>
</dbReference>
<evidence type="ECO:0000256" key="12">
    <source>
        <dbReference type="SAM" id="Phobius"/>
    </source>
</evidence>
<dbReference type="InterPro" id="IPR029151">
    <property type="entry name" value="Sensor-like_sf"/>
</dbReference>
<dbReference type="GO" id="GO:0006935">
    <property type="term" value="P:chemotaxis"/>
    <property type="evidence" value="ECO:0007669"/>
    <property type="project" value="UniProtKB-KW"/>
</dbReference>
<dbReference type="Gene3D" id="3.30.450.20">
    <property type="entry name" value="PAS domain"/>
    <property type="match status" value="2"/>
</dbReference>